<dbReference type="EMBL" id="JAASQP010000001">
    <property type="protein sequence ID" value="NIJ23182.1"/>
    <property type="molecule type" value="Genomic_DNA"/>
</dbReference>
<gene>
    <name evidence="14" type="ORF">FHT01_000724</name>
</gene>
<keyword evidence="15" id="KW-1185">Reference proteome</keyword>
<evidence type="ECO:0000256" key="4">
    <source>
        <dbReference type="ARBA" id="ARBA00022692"/>
    </source>
</evidence>
<feature type="domain" description="TonB-dependent receptor plug" evidence="13">
    <location>
        <begin position="51"/>
        <end position="154"/>
    </location>
</feature>
<keyword evidence="14" id="KW-0675">Receptor</keyword>
<evidence type="ECO:0000256" key="8">
    <source>
        <dbReference type="PROSITE-ProRule" id="PRU01360"/>
    </source>
</evidence>
<evidence type="ECO:0000259" key="13">
    <source>
        <dbReference type="Pfam" id="PF07715"/>
    </source>
</evidence>
<evidence type="ECO:0000256" key="1">
    <source>
        <dbReference type="ARBA" id="ARBA00004571"/>
    </source>
</evidence>
<dbReference type="Pfam" id="PF00593">
    <property type="entry name" value="TonB_dep_Rec_b-barrel"/>
    <property type="match status" value="1"/>
</dbReference>
<keyword evidence="11" id="KW-0732">Signal</keyword>
<evidence type="ECO:0000313" key="14">
    <source>
        <dbReference type="EMBL" id="NIJ23182.1"/>
    </source>
</evidence>
<dbReference type="Gene3D" id="2.170.130.10">
    <property type="entry name" value="TonB-dependent receptor, plug domain"/>
    <property type="match status" value="1"/>
</dbReference>
<keyword evidence="4 8" id="KW-0812">Transmembrane</keyword>
<keyword evidence="7 8" id="KW-0998">Cell outer membrane</keyword>
<keyword evidence="3 8" id="KW-1134">Transmembrane beta strand</keyword>
<dbReference type="Proteomes" id="UP000788153">
    <property type="component" value="Unassembled WGS sequence"/>
</dbReference>
<protein>
    <submittedName>
        <fullName evidence="14">Iron complex outermembrane receptor protein</fullName>
    </submittedName>
</protein>
<feature type="region of interest" description="Disordered" evidence="10">
    <location>
        <begin position="292"/>
        <end position="318"/>
    </location>
</feature>
<keyword evidence="5 9" id="KW-0798">TonB box</keyword>
<proteinExistence type="inferred from homology"/>
<evidence type="ECO:0000256" key="9">
    <source>
        <dbReference type="RuleBase" id="RU003357"/>
    </source>
</evidence>
<dbReference type="InterPro" id="IPR039426">
    <property type="entry name" value="TonB-dep_rcpt-like"/>
</dbReference>
<evidence type="ECO:0000256" key="2">
    <source>
        <dbReference type="ARBA" id="ARBA00022448"/>
    </source>
</evidence>
<dbReference type="PANTHER" id="PTHR30069">
    <property type="entry name" value="TONB-DEPENDENT OUTER MEMBRANE RECEPTOR"/>
    <property type="match status" value="1"/>
</dbReference>
<feature type="domain" description="TonB-dependent receptor-like beta-barrel" evidence="12">
    <location>
        <begin position="322"/>
        <end position="679"/>
    </location>
</feature>
<evidence type="ECO:0000313" key="15">
    <source>
        <dbReference type="Proteomes" id="UP000788153"/>
    </source>
</evidence>
<keyword evidence="6 8" id="KW-0472">Membrane</keyword>
<evidence type="ECO:0000256" key="7">
    <source>
        <dbReference type="ARBA" id="ARBA00023237"/>
    </source>
</evidence>
<evidence type="ECO:0000259" key="12">
    <source>
        <dbReference type="Pfam" id="PF00593"/>
    </source>
</evidence>
<keyword evidence="2 8" id="KW-0813">Transport</keyword>
<dbReference type="PROSITE" id="PS52016">
    <property type="entry name" value="TONB_DEPENDENT_REC_3"/>
    <property type="match status" value="1"/>
</dbReference>
<feature type="compositionally biased region" description="Basic and acidic residues" evidence="10">
    <location>
        <begin position="292"/>
        <end position="302"/>
    </location>
</feature>
<evidence type="ECO:0000256" key="6">
    <source>
        <dbReference type="ARBA" id="ARBA00023136"/>
    </source>
</evidence>
<feature type="chain" id="PRO_5045971395" evidence="11">
    <location>
        <begin position="20"/>
        <end position="710"/>
    </location>
</feature>
<comment type="similarity">
    <text evidence="8 9">Belongs to the TonB-dependent receptor family.</text>
</comment>
<evidence type="ECO:0000256" key="5">
    <source>
        <dbReference type="ARBA" id="ARBA00023077"/>
    </source>
</evidence>
<feature type="compositionally biased region" description="Basic and acidic residues" evidence="10">
    <location>
        <begin position="309"/>
        <end position="318"/>
    </location>
</feature>
<sequence>MLRTILLAATALAPLPALAQQADPPLQDDAVHAEADEEIIITAPFRRNQVDVLSGTSVVSGLELTRDIRPSIGDTLARQPGVSASSFGPSVSRPVLRGFQGDRVRILTDGIGSIDASTASADHAPVINPLTAERIEVLRGPAALLFGSSAIGGVVNVIDSRIARRMPESPLHLDGIATYGSAAEERSGSASLDVPIGGKIVAHADGSYTKTGNLRTGGYLLAPELRAIAAGSDEAEVRENAERRGTLDNSAAETWEVAGGLSVVTDRGHLGFSVSHYESLYGIPPRLEFQHEEGEDHDHGDGEENDHEEEGHAHEEVRLDLRQTRLDIRGEIETGGGFLDRIRLRLGAADYRHDEIEPTGEIGTTFTNQGYEGRLELVQAQRGNWQGAIGGQFFLRRFEAVGEEKFVPLNNTEQFGLFTLQAFDLGPFKAEAGARYEKTNVSASADADLGNPDLDRSFDAFSGSIGASYAIADGIRIGLNGSRSERAPSAEELFANGPHAGTQAFEIGDPDFAKESSWGLEATLKGGSDAFSFAAAAYYNWFDNYIYQSATGEEADELPVFVYAQSDAKIYGFEVEAAANLIRGDAFTLRADALGDYVHADIDSAGPAPRIPPLRVLGGLEGTLTQFTARAEVEHVFEQDRVSDFELPTDGYTMVNASLAFRPFGRDNATSLVLSANNLFDVEARRHASFLKDFAPLAGRDIRVTARFQL</sequence>
<comment type="caution">
    <text evidence="14">The sequence shown here is derived from an EMBL/GenBank/DDBJ whole genome shotgun (WGS) entry which is preliminary data.</text>
</comment>
<dbReference type="Gene3D" id="2.40.170.20">
    <property type="entry name" value="TonB-dependent receptor, beta-barrel domain"/>
    <property type="match status" value="1"/>
</dbReference>
<dbReference type="InterPro" id="IPR036942">
    <property type="entry name" value="Beta-barrel_TonB_sf"/>
</dbReference>
<dbReference type="Pfam" id="PF07715">
    <property type="entry name" value="Plug"/>
    <property type="match status" value="1"/>
</dbReference>
<dbReference type="RefSeq" id="WP_140048334.1">
    <property type="nucleotide sequence ID" value="NZ_BAAAEV010000001.1"/>
</dbReference>
<organism evidence="14 15">
    <name type="scientific">Sphingomonas japonica</name>
    <dbReference type="NCBI Taxonomy" id="511662"/>
    <lineage>
        <taxon>Bacteria</taxon>
        <taxon>Pseudomonadati</taxon>
        <taxon>Pseudomonadota</taxon>
        <taxon>Alphaproteobacteria</taxon>
        <taxon>Sphingomonadales</taxon>
        <taxon>Sphingomonadaceae</taxon>
        <taxon>Sphingomonas</taxon>
    </lineage>
</organism>
<dbReference type="PANTHER" id="PTHR30069:SF40">
    <property type="entry name" value="TONB-DEPENDENT RECEPTOR NMB0964-RELATED"/>
    <property type="match status" value="1"/>
</dbReference>
<dbReference type="InterPro" id="IPR000531">
    <property type="entry name" value="Beta-barrel_TonB"/>
</dbReference>
<dbReference type="InterPro" id="IPR037066">
    <property type="entry name" value="Plug_dom_sf"/>
</dbReference>
<evidence type="ECO:0000256" key="11">
    <source>
        <dbReference type="SAM" id="SignalP"/>
    </source>
</evidence>
<comment type="subcellular location">
    <subcellularLocation>
        <location evidence="1 8">Cell outer membrane</location>
        <topology evidence="1 8">Multi-pass membrane protein</topology>
    </subcellularLocation>
</comment>
<dbReference type="InterPro" id="IPR012910">
    <property type="entry name" value="Plug_dom"/>
</dbReference>
<reference evidence="14 15" key="1">
    <citation type="submission" date="2020-03" db="EMBL/GenBank/DDBJ databases">
        <title>Genomic Encyclopedia of Type Strains, Phase IV (KMG-IV): sequencing the most valuable type-strain genomes for metagenomic binning, comparative biology and taxonomic classification.</title>
        <authorList>
            <person name="Goeker M."/>
        </authorList>
    </citation>
    <scope>NUCLEOTIDE SEQUENCE [LARGE SCALE GENOMIC DNA]</scope>
    <source>
        <strain evidence="14 15">DSM 22753</strain>
    </source>
</reference>
<evidence type="ECO:0000256" key="3">
    <source>
        <dbReference type="ARBA" id="ARBA00022452"/>
    </source>
</evidence>
<evidence type="ECO:0000256" key="10">
    <source>
        <dbReference type="SAM" id="MobiDB-lite"/>
    </source>
</evidence>
<feature type="signal peptide" evidence="11">
    <location>
        <begin position="1"/>
        <end position="19"/>
    </location>
</feature>
<name>A0ABX0U1C1_9SPHN</name>
<accession>A0ABX0U1C1</accession>
<dbReference type="SUPFAM" id="SSF56935">
    <property type="entry name" value="Porins"/>
    <property type="match status" value="1"/>
</dbReference>